<feature type="repeat" description="ANK" evidence="2">
    <location>
        <begin position="759"/>
        <end position="791"/>
    </location>
</feature>
<dbReference type="PANTHER" id="PTHR10039">
    <property type="entry name" value="AMELOGENIN"/>
    <property type="match status" value="1"/>
</dbReference>
<dbReference type="InterPro" id="IPR007111">
    <property type="entry name" value="NACHT_NTPase"/>
</dbReference>
<keyword evidence="6" id="KW-1185">Reference proteome</keyword>
<evidence type="ECO:0000256" key="1">
    <source>
        <dbReference type="ARBA" id="ARBA00022737"/>
    </source>
</evidence>
<dbReference type="Pfam" id="PF17111">
    <property type="entry name" value="PigL_N"/>
    <property type="match status" value="1"/>
</dbReference>
<dbReference type="SUPFAM" id="SSF48403">
    <property type="entry name" value="Ankyrin repeat"/>
    <property type="match status" value="1"/>
</dbReference>
<dbReference type="SMART" id="SM00248">
    <property type="entry name" value="ANK"/>
    <property type="match status" value="9"/>
</dbReference>
<dbReference type="InterPro" id="IPR027417">
    <property type="entry name" value="P-loop_NTPase"/>
</dbReference>
<protein>
    <recommendedName>
        <fullName evidence="4">NACHT domain-containing protein</fullName>
    </recommendedName>
</protein>
<dbReference type="Pfam" id="PF24883">
    <property type="entry name" value="NPHP3_N"/>
    <property type="match status" value="1"/>
</dbReference>
<dbReference type="InterPro" id="IPR054471">
    <property type="entry name" value="GPIID_WHD"/>
</dbReference>
<feature type="repeat" description="ANK" evidence="2">
    <location>
        <begin position="726"/>
        <end position="758"/>
    </location>
</feature>
<sequence length="984" mass="110182">MGDPLSIAAGVAGLLSLGLQATECLYKYYTAYRDRDDHLAKTADRLDDLHRTLQIIYDTLQTRKWRPDEQTLLQNIERSITRCGDVINELQDEAKKLGKASVDNFRNITVTAGRRAAYPFRRSTLQRLEEDITDFRDNLSTALQALQLRAHQDIQNDIKEVERIIRNAQAQQLTTSVRQWLRAPDATVDYNAACAKRQAGTGQWLVQSAAFTAWLKQDNSFLWLYGFAGCGKSVLCSTAIQHAFRHARSQAGSAVAFFFFTFNDESKQDTSALLRALLLQLSGQITGLDTELTRLKETYYDSNPPVPILREYLRQAVNRCRHVYLLLDALDESPADTSRADVLLIIDTILGWQLSGLHLLVTSRDLLDIREGLNTETHNIVTLQNNDVDQDIVRYVSYQIEHDRQLKRWGPHCETIKQHLAQRANGVFRWVECQLQPLRQCPKSKYDLEECLKQLPRTLHETYERMLVGIARSCWERAQRILTLLCFSSRPLTVSEVIDAIAVDIQVTERYDPDRKLENADDLLRICPGLIDITPDLLDEDHLLNNNDSPYATSRIDETIKRTQIVRIAHFSVQEYLLSPWIKQGRAARFATSESTGHFQISKTCLIYLCNQDFIDQTLTQNLVEEYSFARFAAEFWHHHYRLVDENSKTELQAWGLALLQTKLRLERWIKLCYEDKPWRPAFFYNKEVNMYASPTYYASCLGLDAILAHILTISTADINAREGGAYRNPLCGASFGGHEKVVQILLDKGADVNAQVGEYGNALCAASYGGHEKVVQILLDKGADVNAQVGVYGNALCAASYGGHEKVVQILLDKGADVNAQVGAHGNALCAAAIFGHEKVVHILLGKGANINIQGELFHNALQATSFGGHEKLVQMLLDKGMDVNVQGGTYGSALQAASLRGREKVAQMLLDKGADVNAQGGTYGNALYGASHFGHEKVVQMLLDRGADVNARGGEYGNALQVASVRGHEKVVQILLKQGATF</sequence>
<name>A0A8H7E8Q4_9EURO</name>
<evidence type="ECO:0000313" key="5">
    <source>
        <dbReference type="EMBL" id="KAF7512590.1"/>
    </source>
</evidence>
<dbReference type="EMBL" id="JAACFV010000011">
    <property type="protein sequence ID" value="KAF7512590.1"/>
    <property type="molecule type" value="Genomic_DNA"/>
</dbReference>
<dbReference type="PROSITE" id="PS50088">
    <property type="entry name" value="ANK_REPEAT"/>
    <property type="match status" value="7"/>
</dbReference>
<dbReference type="PROSITE" id="PS50837">
    <property type="entry name" value="NACHT"/>
    <property type="match status" value="1"/>
</dbReference>
<dbReference type="Pfam" id="PF00023">
    <property type="entry name" value="Ank"/>
    <property type="match status" value="1"/>
</dbReference>
<feature type="repeat" description="ANK" evidence="2">
    <location>
        <begin position="825"/>
        <end position="857"/>
    </location>
</feature>
<feature type="repeat" description="ANK" evidence="2">
    <location>
        <begin position="795"/>
        <end position="824"/>
    </location>
</feature>
<feature type="repeat" description="ANK" evidence="2">
    <location>
        <begin position="957"/>
        <end position="984"/>
    </location>
</feature>
<gene>
    <name evidence="5" type="ORF">GJ744_000851</name>
</gene>
<reference evidence="5" key="1">
    <citation type="submission" date="2020-02" db="EMBL/GenBank/DDBJ databases">
        <authorList>
            <person name="Palmer J.M."/>
        </authorList>
    </citation>
    <scope>NUCLEOTIDE SEQUENCE</scope>
    <source>
        <strain evidence="5">EPUS1.4</strain>
        <tissue evidence="5">Thallus</tissue>
    </source>
</reference>
<evidence type="ECO:0000256" key="3">
    <source>
        <dbReference type="SAM" id="Coils"/>
    </source>
</evidence>
<dbReference type="Pfam" id="PF12796">
    <property type="entry name" value="Ank_2"/>
    <property type="match status" value="3"/>
</dbReference>
<feature type="domain" description="NACHT" evidence="4">
    <location>
        <begin position="220"/>
        <end position="364"/>
    </location>
</feature>
<feature type="repeat" description="ANK" evidence="2">
    <location>
        <begin position="924"/>
        <end position="956"/>
    </location>
</feature>
<evidence type="ECO:0000256" key="2">
    <source>
        <dbReference type="PROSITE-ProRule" id="PRU00023"/>
    </source>
</evidence>
<dbReference type="SUPFAM" id="SSF52540">
    <property type="entry name" value="P-loop containing nucleoside triphosphate hydrolases"/>
    <property type="match status" value="1"/>
</dbReference>
<keyword evidence="1" id="KW-0677">Repeat</keyword>
<feature type="repeat" description="ANK" evidence="2">
    <location>
        <begin position="891"/>
        <end position="923"/>
    </location>
</feature>
<dbReference type="Pfam" id="PF22939">
    <property type="entry name" value="WHD_GPIID"/>
    <property type="match status" value="1"/>
</dbReference>
<dbReference type="OrthoDB" id="1577640at2759"/>
<dbReference type="InterPro" id="IPR036770">
    <property type="entry name" value="Ankyrin_rpt-contain_sf"/>
</dbReference>
<evidence type="ECO:0000313" key="6">
    <source>
        <dbReference type="Proteomes" id="UP000606974"/>
    </source>
</evidence>
<evidence type="ECO:0000259" key="4">
    <source>
        <dbReference type="PROSITE" id="PS50837"/>
    </source>
</evidence>
<dbReference type="PROSITE" id="PS50297">
    <property type="entry name" value="ANK_REP_REGION"/>
    <property type="match status" value="5"/>
</dbReference>
<dbReference type="InterPro" id="IPR002110">
    <property type="entry name" value="Ankyrin_rpt"/>
</dbReference>
<dbReference type="InterPro" id="IPR031348">
    <property type="entry name" value="PigL_N"/>
</dbReference>
<dbReference type="Gene3D" id="1.25.40.20">
    <property type="entry name" value="Ankyrin repeat-containing domain"/>
    <property type="match status" value="1"/>
</dbReference>
<comment type="caution">
    <text evidence="5">The sequence shown here is derived from an EMBL/GenBank/DDBJ whole genome shotgun (WGS) entry which is preliminary data.</text>
</comment>
<dbReference type="InterPro" id="IPR056884">
    <property type="entry name" value="NPHP3-like_N"/>
</dbReference>
<dbReference type="Gene3D" id="3.40.50.300">
    <property type="entry name" value="P-loop containing nucleotide triphosphate hydrolases"/>
    <property type="match status" value="1"/>
</dbReference>
<dbReference type="AlphaFoldDB" id="A0A8H7E8Q4"/>
<keyword evidence="2" id="KW-0040">ANK repeat</keyword>
<accession>A0A8H7E8Q4</accession>
<keyword evidence="3" id="KW-0175">Coiled coil</keyword>
<organism evidence="5 6">
    <name type="scientific">Endocarpon pusillum</name>
    <dbReference type="NCBI Taxonomy" id="364733"/>
    <lineage>
        <taxon>Eukaryota</taxon>
        <taxon>Fungi</taxon>
        <taxon>Dikarya</taxon>
        <taxon>Ascomycota</taxon>
        <taxon>Pezizomycotina</taxon>
        <taxon>Eurotiomycetes</taxon>
        <taxon>Chaetothyriomycetidae</taxon>
        <taxon>Verrucariales</taxon>
        <taxon>Verrucariaceae</taxon>
        <taxon>Endocarpon</taxon>
    </lineage>
</organism>
<feature type="coiled-coil region" evidence="3">
    <location>
        <begin position="125"/>
        <end position="171"/>
    </location>
</feature>
<dbReference type="PANTHER" id="PTHR10039:SF16">
    <property type="entry name" value="GPI INOSITOL-DEACYLASE"/>
    <property type="match status" value="1"/>
</dbReference>
<dbReference type="Proteomes" id="UP000606974">
    <property type="component" value="Unassembled WGS sequence"/>
</dbReference>
<proteinExistence type="predicted"/>